<dbReference type="KEGG" id="scoe:CP976_41915"/>
<dbReference type="Gene3D" id="1.10.150.750">
    <property type="match status" value="1"/>
</dbReference>
<sequence>MGFDIKPKFVTFDMNGTLIKFSINDTMREVLGDRLPAEVADEYLRICKAYRIDECTGAYQPFHQVVARSMERASRSVGLEYREDDARAVYEIIPTWGPYPGVTEALNRLAEEVPLVIITNSDTAHAGRLAENLKAPFEVVISAEEMGVYKPRLRAFEYMFDKLGVTPDELVHVSASPMYDHRSAAIMGIKNKVYVDRGFEHDEHWLGYERITDIADLPVLFGLPHPTA</sequence>
<gene>
    <name evidence="2" type="ORF">CP976_41915</name>
</gene>
<dbReference type="SUPFAM" id="SSF56784">
    <property type="entry name" value="HAD-like"/>
    <property type="match status" value="1"/>
</dbReference>
<dbReference type="SFLD" id="SFLDG01129">
    <property type="entry name" value="C1.5:_HAD__Beta-PGM__Phosphata"/>
    <property type="match status" value="1"/>
</dbReference>
<dbReference type="Gene3D" id="3.40.50.1000">
    <property type="entry name" value="HAD superfamily/HAD-like"/>
    <property type="match status" value="1"/>
</dbReference>
<reference evidence="2 3" key="1">
    <citation type="submission" date="2017-09" db="EMBL/GenBank/DDBJ databases">
        <authorList>
            <person name="Lee N."/>
            <person name="Cho B.-K."/>
        </authorList>
    </citation>
    <scope>NUCLEOTIDE SEQUENCE [LARGE SCALE GENOMIC DNA]</scope>
    <source>
        <strain evidence="2 3">ATCC 13740</strain>
    </source>
</reference>
<dbReference type="GO" id="GO:0019120">
    <property type="term" value="F:hydrolase activity, acting on acid halide bonds, in C-halide compounds"/>
    <property type="evidence" value="ECO:0007669"/>
    <property type="project" value="InterPro"/>
</dbReference>
<dbReference type="RefSeq" id="WP_150485047.1">
    <property type="nucleotide sequence ID" value="NZ_BMTB01000009.1"/>
</dbReference>
<dbReference type="PRINTS" id="PR00413">
    <property type="entry name" value="HADHALOGNASE"/>
</dbReference>
<dbReference type="Pfam" id="PF00702">
    <property type="entry name" value="Hydrolase"/>
    <property type="match status" value="1"/>
</dbReference>
<name>A0A5J6IG13_STRC4</name>
<proteinExistence type="predicted"/>
<evidence type="ECO:0000256" key="1">
    <source>
        <dbReference type="ARBA" id="ARBA00022801"/>
    </source>
</evidence>
<dbReference type="InterPro" id="IPR023214">
    <property type="entry name" value="HAD_sf"/>
</dbReference>
<dbReference type="InterPro" id="IPR006328">
    <property type="entry name" value="2-HAD"/>
</dbReference>
<dbReference type="NCBIfam" id="TIGR01428">
    <property type="entry name" value="HAD_type_II"/>
    <property type="match status" value="1"/>
</dbReference>
<dbReference type="InterPro" id="IPR006439">
    <property type="entry name" value="HAD-SF_hydro_IA"/>
</dbReference>
<dbReference type="EMBL" id="CP023694">
    <property type="protein sequence ID" value="QEV30001.1"/>
    <property type="molecule type" value="Genomic_DNA"/>
</dbReference>
<evidence type="ECO:0000313" key="3">
    <source>
        <dbReference type="Proteomes" id="UP000326598"/>
    </source>
</evidence>
<dbReference type="NCBIfam" id="TIGR01549">
    <property type="entry name" value="HAD-SF-IA-v1"/>
    <property type="match status" value="1"/>
</dbReference>
<evidence type="ECO:0000313" key="2">
    <source>
        <dbReference type="EMBL" id="QEV30001.1"/>
    </source>
</evidence>
<organism evidence="2 3">
    <name type="scientific">Streptomyces coeruleorubidus</name>
    <dbReference type="NCBI Taxonomy" id="116188"/>
    <lineage>
        <taxon>Bacteria</taxon>
        <taxon>Bacillati</taxon>
        <taxon>Actinomycetota</taxon>
        <taxon>Actinomycetes</taxon>
        <taxon>Kitasatosporales</taxon>
        <taxon>Streptomycetaceae</taxon>
        <taxon>Streptomyces</taxon>
    </lineage>
</organism>
<dbReference type="InterPro" id="IPR036412">
    <property type="entry name" value="HAD-like_sf"/>
</dbReference>
<dbReference type="AlphaFoldDB" id="A0A5J6IG13"/>
<protein>
    <submittedName>
        <fullName evidence="2">Haloacid dehalogenase type II</fullName>
    </submittedName>
</protein>
<dbReference type="SFLD" id="SFLDS00003">
    <property type="entry name" value="Haloacid_Dehalogenase"/>
    <property type="match status" value="1"/>
</dbReference>
<dbReference type="InterPro" id="IPR051540">
    <property type="entry name" value="S-2-haloacid_dehalogenase"/>
</dbReference>
<dbReference type="Proteomes" id="UP000326598">
    <property type="component" value="Chromosome"/>
</dbReference>
<dbReference type="PANTHER" id="PTHR43316">
    <property type="entry name" value="HYDROLASE, HALOACID DELAHOGENASE-RELATED"/>
    <property type="match status" value="1"/>
</dbReference>
<accession>A0A5J6IG13</accession>
<keyword evidence="1" id="KW-0378">Hydrolase</keyword>
<dbReference type="PANTHER" id="PTHR43316:SF3">
    <property type="entry name" value="HALOACID DEHALOGENASE, TYPE II (AFU_ORTHOLOGUE AFUA_2G07750)-RELATED"/>
    <property type="match status" value="1"/>
</dbReference>
<dbReference type="NCBIfam" id="TIGR01493">
    <property type="entry name" value="HAD-SF-IA-v2"/>
    <property type="match status" value="1"/>
</dbReference>
<dbReference type="GeneID" id="91422572"/>